<dbReference type="AlphaFoldDB" id="A0A0N4XY31"/>
<accession>A0A0N4XY31</accession>
<keyword evidence="3" id="KW-1185">Reference proteome</keyword>
<sequence length="236" mass="27026">MPAMQSMSDAVVDFSEVNDVVAELNESDAVPDGVKSIFTKPMKVFVNKMSSVFAENAMLRQENRKLKEQIDNYEQKRRSTKPLQETPSSESATMVPIAHSDYEEFERRRSIVLKGIPELHSDNWRARVQYDWDSVFNVLSHLNVQCFPVAVYRMGKEVEEQNRLIKVVLPASYFQSLAVRRASRLRSFPGKGVYLRESLTREERLRRQGALTPSNTSNALSQYRSSTQTSIVSQLN</sequence>
<evidence type="ECO:0000313" key="2">
    <source>
        <dbReference type="EMBL" id="VDL71549.1"/>
    </source>
</evidence>
<name>A0A0N4XY31_NIPBR</name>
<feature type="compositionally biased region" description="Polar residues" evidence="1">
    <location>
        <begin position="81"/>
        <end position="92"/>
    </location>
</feature>
<proteinExistence type="predicted"/>
<dbReference type="Proteomes" id="UP000271162">
    <property type="component" value="Unassembled WGS sequence"/>
</dbReference>
<dbReference type="EMBL" id="UYSL01019948">
    <property type="protein sequence ID" value="VDL71549.1"/>
    <property type="molecule type" value="Genomic_DNA"/>
</dbReference>
<dbReference type="STRING" id="27835.A0A0N4XY31"/>
<evidence type="ECO:0000256" key="1">
    <source>
        <dbReference type="SAM" id="MobiDB-lite"/>
    </source>
</evidence>
<evidence type="ECO:0000313" key="4">
    <source>
        <dbReference type="WBParaSite" id="NBR_0000795901-mRNA-1"/>
    </source>
</evidence>
<organism evidence="4">
    <name type="scientific">Nippostrongylus brasiliensis</name>
    <name type="common">Rat hookworm</name>
    <dbReference type="NCBI Taxonomy" id="27835"/>
    <lineage>
        <taxon>Eukaryota</taxon>
        <taxon>Metazoa</taxon>
        <taxon>Ecdysozoa</taxon>
        <taxon>Nematoda</taxon>
        <taxon>Chromadorea</taxon>
        <taxon>Rhabditida</taxon>
        <taxon>Rhabditina</taxon>
        <taxon>Rhabditomorpha</taxon>
        <taxon>Strongyloidea</taxon>
        <taxon>Heligmosomidae</taxon>
        <taxon>Nippostrongylus</taxon>
    </lineage>
</organism>
<dbReference type="OMA" id="VFAENAM"/>
<feature type="region of interest" description="Disordered" evidence="1">
    <location>
        <begin position="71"/>
        <end position="93"/>
    </location>
</feature>
<gene>
    <name evidence="2" type="ORF">NBR_LOCUS7960</name>
</gene>
<protein>
    <submittedName>
        <fullName evidence="4">UBX domain-containing protein</fullName>
    </submittedName>
</protein>
<reference evidence="4" key="1">
    <citation type="submission" date="2017-02" db="UniProtKB">
        <authorList>
            <consortium name="WormBaseParasite"/>
        </authorList>
    </citation>
    <scope>IDENTIFICATION</scope>
</reference>
<evidence type="ECO:0000313" key="3">
    <source>
        <dbReference type="Proteomes" id="UP000271162"/>
    </source>
</evidence>
<feature type="region of interest" description="Disordered" evidence="1">
    <location>
        <begin position="210"/>
        <end position="236"/>
    </location>
</feature>
<feature type="compositionally biased region" description="Polar residues" evidence="1">
    <location>
        <begin position="211"/>
        <end position="236"/>
    </location>
</feature>
<reference evidence="2 3" key="2">
    <citation type="submission" date="2018-11" db="EMBL/GenBank/DDBJ databases">
        <authorList>
            <consortium name="Pathogen Informatics"/>
        </authorList>
    </citation>
    <scope>NUCLEOTIDE SEQUENCE [LARGE SCALE GENOMIC DNA]</scope>
</reference>
<dbReference type="WBParaSite" id="NBR_0000795901-mRNA-1">
    <property type="protein sequence ID" value="NBR_0000795901-mRNA-1"/>
    <property type="gene ID" value="NBR_0000795901"/>
</dbReference>